<protein>
    <recommendedName>
        <fullName evidence="3">Outer membrane protein beta-barrel domain-containing protein</fullName>
    </recommendedName>
</protein>
<dbReference type="EMBL" id="JALPQF010000002">
    <property type="protein sequence ID" value="MCK8479621.1"/>
    <property type="molecule type" value="Genomic_DNA"/>
</dbReference>
<keyword evidence="2" id="KW-1185">Reference proteome</keyword>
<evidence type="ECO:0008006" key="3">
    <source>
        <dbReference type="Google" id="ProtNLM"/>
    </source>
</evidence>
<comment type="caution">
    <text evidence="1">The sequence shown here is derived from an EMBL/GenBank/DDBJ whole genome shotgun (WGS) entry which is preliminary data.</text>
</comment>
<reference evidence="1" key="1">
    <citation type="submission" date="2022-04" db="EMBL/GenBank/DDBJ databases">
        <authorList>
            <person name="Ren T."/>
        </authorList>
    </citation>
    <scope>NUCLEOTIDE SEQUENCE</scope>
    <source>
        <strain evidence="1">F63249</strain>
    </source>
</reference>
<evidence type="ECO:0000313" key="1">
    <source>
        <dbReference type="EMBL" id="MCK8479621.1"/>
    </source>
</evidence>
<dbReference type="RefSeq" id="WP_248411902.1">
    <property type="nucleotide sequence ID" value="NZ_JALPQF010000002.1"/>
</dbReference>
<dbReference type="Proteomes" id="UP001203687">
    <property type="component" value="Unassembled WGS sequence"/>
</dbReference>
<organism evidence="1 2">
    <name type="scientific">Psychroserpens algicola</name>
    <dbReference type="NCBI Taxonomy" id="1719034"/>
    <lineage>
        <taxon>Bacteria</taxon>
        <taxon>Pseudomonadati</taxon>
        <taxon>Bacteroidota</taxon>
        <taxon>Flavobacteriia</taxon>
        <taxon>Flavobacteriales</taxon>
        <taxon>Flavobacteriaceae</taxon>
        <taxon>Psychroserpens</taxon>
    </lineage>
</organism>
<gene>
    <name evidence="1" type="ORF">MUY34_03255</name>
</gene>
<proteinExistence type="predicted"/>
<evidence type="ECO:0000313" key="2">
    <source>
        <dbReference type="Proteomes" id="UP001203687"/>
    </source>
</evidence>
<accession>A0ABT0H5J3</accession>
<name>A0ABT0H5J3_9FLAO</name>
<sequence length="215" mass="24321">MKRIVFFICMALACNSYSQQLYLELGKTSSAFDYKNSQGNELENLQSKSNTYLKMGYRDVINNDDTFFVSLGAIYSGYGAIGSDRTLDNFFEWDVTYLGVEAGLDYRLFRVRDFSFFLKGSVSAEFLIQGNQTINNQVFNLVGEEEFNNNIFFLRGGLMMTYPITRNTSITANYTIGKTALLDQGNATDKETLKLSAHQFGFGIIINLPNCHCPF</sequence>